<evidence type="ECO:0000256" key="2">
    <source>
        <dbReference type="ARBA" id="ARBA00022478"/>
    </source>
</evidence>
<evidence type="ECO:0000256" key="3">
    <source>
        <dbReference type="ARBA" id="ARBA00022679"/>
    </source>
</evidence>
<evidence type="ECO:0000256" key="8">
    <source>
        <dbReference type="ARBA" id="ARBA00023163"/>
    </source>
</evidence>
<dbReference type="eggNOG" id="COG1508">
    <property type="taxonomic scope" value="Bacteria"/>
</dbReference>
<dbReference type="GO" id="GO:0006352">
    <property type="term" value="P:DNA-templated transcription initiation"/>
    <property type="evidence" value="ECO:0007669"/>
    <property type="project" value="InterPro"/>
</dbReference>
<keyword evidence="6" id="KW-0731">Sigma factor</keyword>
<dbReference type="Pfam" id="PF04963">
    <property type="entry name" value="Sigma54_CBD"/>
    <property type="match status" value="1"/>
</dbReference>
<feature type="domain" description="RNA polymerase sigma factor 54 core-binding" evidence="10">
    <location>
        <begin position="69"/>
        <end position="249"/>
    </location>
</feature>
<dbReference type="Proteomes" id="UP000030153">
    <property type="component" value="Unassembled WGS sequence"/>
</dbReference>
<accession>A0A0A2UYY5</accession>
<evidence type="ECO:0000256" key="4">
    <source>
        <dbReference type="ARBA" id="ARBA00022695"/>
    </source>
</evidence>
<protein>
    <recommendedName>
        <fullName evidence="13">RNA polymerase sigma-54 factor</fullName>
    </recommendedName>
</protein>
<dbReference type="InterPro" id="IPR007046">
    <property type="entry name" value="RNA_pol_sigma_54_core-bd"/>
</dbReference>
<organism evidence="11 12">
    <name type="scientific">Pontibacillus chungwhensis BH030062</name>
    <dbReference type="NCBI Taxonomy" id="1385513"/>
    <lineage>
        <taxon>Bacteria</taxon>
        <taxon>Bacillati</taxon>
        <taxon>Bacillota</taxon>
        <taxon>Bacilli</taxon>
        <taxon>Bacillales</taxon>
        <taxon>Bacillaceae</taxon>
        <taxon>Pontibacillus</taxon>
    </lineage>
</organism>
<dbReference type="GO" id="GO:0003677">
    <property type="term" value="F:DNA binding"/>
    <property type="evidence" value="ECO:0007669"/>
    <property type="project" value="UniProtKB-KW"/>
</dbReference>
<evidence type="ECO:0008006" key="13">
    <source>
        <dbReference type="Google" id="ProtNLM"/>
    </source>
</evidence>
<dbReference type="GO" id="GO:0016779">
    <property type="term" value="F:nucleotidyltransferase activity"/>
    <property type="evidence" value="ECO:0007669"/>
    <property type="project" value="UniProtKB-KW"/>
</dbReference>
<dbReference type="GO" id="GO:0016987">
    <property type="term" value="F:sigma factor activity"/>
    <property type="evidence" value="ECO:0007669"/>
    <property type="project" value="UniProtKB-KW"/>
</dbReference>
<gene>
    <name evidence="11" type="ORF">N780_18070</name>
</gene>
<dbReference type="InterPro" id="IPR038709">
    <property type="entry name" value="RpoN_core-bd_sf"/>
</dbReference>
<reference evidence="11 12" key="1">
    <citation type="submission" date="2013-08" db="EMBL/GenBank/DDBJ databases">
        <title>Genome of Pontibacillus chungwhensis.</title>
        <authorList>
            <person name="Wang Q."/>
            <person name="Wang G."/>
        </authorList>
    </citation>
    <scope>NUCLEOTIDE SEQUENCE [LARGE SCALE GENOMIC DNA]</scope>
    <source>
        <strain evidence="11 12">BH030062</strain>
    </source>
</reference>
<dbReference type="PROSITE" id="PS50044">
    <property type="entry name" value="SIGMA54_3"/>
    <property type="match status" value="1"/>
</dbReference>
<sequence>MKHQLSQEQRLTWRMTQRLSQAIEMLAYNGQDLIRFLQDQAEVNPLIELSVSSALPKGGQAGASQTVQSSKEKSFRDHLQEQLIESRVPSSLRHVVQYGVDSLNDHGYLETTIEEWSEVCAASLAETEEALSIIQSLHPAGVGARTLQECIAIQLKREEHPMYMTQLVYDHINWVAEQDIESIQDEYNITAEEAQRAIETIQTCHPRPGIQYSSVQEDYIVPDAEVFKKNGEWVVKLSPWNAPKIVVDEDMYALSHHHQEASAYLEEKYQHAKWLQMAIEQRKQNMKAIMEEIVKRQVPFFEGGAHQKQSLRMREVAEAIGVHVSTISRAVRHKYVQSPKGIIPLKDFFQQGLKTRNGQETSTEAIKHLLKETIHTENKDKPYSDQKLSQLFYDQFGIYISRRTVAKYREALYIPSSTKRRKRG</sequence>
<evidence type="ECO:0000259" key="10">
    <source>
        <dbReference type="Pfam" id="PF04963"/>
    </source>
</evidence>
<dbReference type="RefSeq" id="WP_036782294.1">
    <property type="nucleotide sequence ID" value="NZ_AVBG01000005.1"/>
</dbReference>
<feature type="domain" description="RNA polymerase sigma factor 54 DNA-binding" evidence="9">
    <location>
        <begin position="263"/>
        <end position="422"/>
    </location>
</feature>
<keyword evidence="12" id="KW-1185">Reference proteome</keyword>
<dbReference type="NCBIfam" id="TIGR02395">
    <property type="entry name" value="rpoN_sigma"/>
    <property type="match status" value="1"/>
</dbReference>
<dbReference type="Pfam" id="PF00309">
    <property type="entry name" value="Sigma54_AID"/>
    <property type="match status" value="1"/>
</dbReference>
<keyword evidence="7" id="KW-0238">DNA-binding</keyword>
<keyword evidence="8" id="KW-0804">Transcription</keyword>
<dbReference type="EMBL" id="AVBG01000005">
    <property type="protein sequence ID" value="KGP91741.1"/>
    <property type="molecule type" value="Genomic_DNA"/>
</dbReference>
<dbReference type="STRING" id="1385513.N780_18070"/>
<dbReference type="InterPro" id="IPR007634">
    <property type="entry name" value="RNA_pol_sigma_54_DNA-bd"/>
</dbReference>
<evidence type="ECO:0000256" key="5">
    <source>
        <dbReference type="ARBA" id="ARBA00023015"/>
    </source>
</evidence>
<comment type="caution">
    <text evidence="11">The sequence shown here is derived from an EMBL/GenBank/DDBJ whole genome shotgun (WGS) entry which is preliminary data.</text>
</comment>
<dbReference type="OrthoDB" id="9814402at2"/>
<evidence type="ECO:0000259" key="9">
    <source>
        <dbReference type="Pfam" id="PF04552"/>
    </source>
</evidence>
<evidence type="ECO:0000256" key="1">
    <source>
        <dbReference type="ARBA" id="ARBA00008798"/>
    </source>
</evidence>
<keyword evidence="3" id="KW-0808">Transferase</keyword>
<dbReference type="InterPro" id="IPR000394">
    <property type="entry name" value="RNA_pol_sigma_54"/>
</dbReference>
<proteinExistence type="inferred from homology"/>
<dbReference type="Pfam" id="PF04552">
    <property type="entry name" value="Sigma54_DBD"/>
    <property type="match status" value="1"/>
</dbReference>
<comment type="similarity">
    <text evidence="1">Belongs to the sigma-54 factor family.</text>
</comment>
<dbReference type="PIRSF" id="PIRSF000774">
    <property type="entry name" value="RpoN"/>
    <property type="match status" value="1"/>
</dbReference>
<dbReference type="Gene3D" id="1.10.10.1330">
    <property type="entry name" value="RNA polymerase sigma-54 factor, core-binding domain"/>
    <property type="match status" value="1"/>
</dbReference>
<keyword evidence="2" id="KW-0240">DNA-directed RNA polymerase</keyword>
<evidence type="ECO:0000256" key="6">
    <source>
        <dbReference type="ARBA" id="ARBA00023082"/>
    </source>
</evidence>
<keyword evidence="5" id="KW-0805">Transcription regulation</keyword>
<dbReference type="AlphaFoldDB" id="A0A0A2UYY5"/>
<dbReference type="PRINTS" id="PR00045">
    <property type="entry name" value="SIGMA54FCT"/>
</dbReference>
<dbReference type="PANTHER" id="PTHR32248">
    <property type="entry name" value="RNA POLYMERASE SIGMA-54 FACTOR"/>
    <property type="match status" value="1"/>
</dbReference>
<evidence type="ECO:0000256" key="7">
    <source>
        <dbReference type="ARBA" id="ARBA00023125"/>
    </source>
</evidence>
<keyword evidence="4" id="KW-0548">Nucleotidyltransferase</keyword>
<dbReference type="PANTHER" id="PTHR32248:SF4">
    <property type="entry name" value="RNA POLYMERASE SIGMA-54 FACTOR"/>
    <property type="match status" value="1"/>
</dbReference>
<dbReference type="GO" id="GO:0000428">
    <property type="term" value="C:DNA-directed RNA polymerase complex"/>
    <property type="evidence" value="ECO:0007669"/>
    <property type="project" value="UniProtKB-KW"/>
</dbReference>
<evidence type="ECO:0000313" key="12">
    <source>
        <dbReference type="Proteomes" id="UP000030153"/>
    </source>
</evidence>
<name>A0A0A2UYY5_9BACI</name>
<dbReference type="GO" id="GO:0001216">
    <property type="term" value="F:DNA-binding transcription activator activity"/>
    <property type="evidence" value="ECO:0007669"/>
    <property type="project" value="InterPro"/>
</dbReference>
<evidence type="ECO:0000313" key="11">
    <source>
        <dbReference type="EMBL" id="KGP91741.1"/>
    </source>
</evidence>
<dbReference type="Gene3D" id="1.10.10.60">
    <property type="entry name" value="Homeodomain-like"/>
    <property type="match status" value="1"/>
</dbReference>
<dbReference type="PROSITE" id="PS00718">
    <property type="entry name" value="SIGMA54_2"/>
    <property type="match status" value="1"/>
</dbReference>